<sequence length="29" mass="3403">MTWDWYQLGIQPCPCLSSPRRLIGTTHKN</sequence>
<accession>A0A2P2Q132</accession>
<organism evidence="1">
    <name type="scientific">Rhizophora mucronata</name>
    <name type="common">Asiatic mangrove</name>
    <dbReference type="NCBI Taxonomy" id="61149"/>
    <lineage>
        <taxon>Eukaryota</taxon>
        <taxon>Viridiplantae</taxon>
        <taxon>Streptophyta</taxon>
        <taxon>Embryophyta</taxon>
        <taxon>Tracheophyta</taxon>
        <taxon>Spermatophyta</taxon>
        <taxon>Magnoliopsida</taxon>
        <taxon>eudicotyledons</taxon>
        <taxon>Gunneridae</taxon>
        <taxon>Pentapetalae</taxon>
        <taxon>rosids</taxon>
        <taxon>fabids</taxon>
        <taxon>Malpighiales</taxon>
        <taxon>Rhizophoraceae</taxon>
        <taxon>Rhizophora</taxon>
    </lineage>
</organism>
<dbReference type="EMBL" id="GGEC01080194">
    <property type="protein sequence ID" value="MBX60678.1"/>
    <property type="molecule type" value="Transcribed_RNA"/>
</dbReference>
<reference evidence="1" key="1">
    <citation type="submission" date="2018-02" db="EMBL/GenBank/DDBJ databases">
        <title>Rhizophora mucronata_Transcriptome.</title>
        <authorList>
            <person name="Meera S.P."/>
            <person name="Sreeshan A."/>
            <person name="Augustine A."/>
        </authorList>
    </citation>
    <scope>NUCLEOTIDE SEQUENCE</scope>
    <source>
        <tissue evidence="1">Leaf</tissue>
    </source>
</reference>
<protein>
    <submittedName>
        <fullName evidence="1">Uncharacterized protein</fullName>
    </submittedName>
</protein>
<evidence type="ECO:0000313" key="1">
    <source>
        <dbReference type="EMBL" id="MBX60678.1"/>
    </source>
</evidence>
<dbReference type="AlphaFoldDB" id="A0A2P2Q132"/>
<proteinExistence type="predicted"/>
<name>A0A2P2Q132_RHIMU</name>